<feature type="compositionally biased region" description="Basic and acidic residues" evidence="1">
    <location>
        <begin position="1"/>
        <end position="21"/>
    </location>
</feature>
<organism evidence="2 3">
    <name type="scientific">Stylosanthes scabra</name>
    <dbReference type="NCBI Taxonomy" id="79078"/>
    <lineage>
        <taxon>Eukaryota</taxon>
        <taxon>Viridiplantae</taxon>
        <taxon>Streptophyta</taxon>
        <taxon>Embryophyta</taxon>
        <taxon>Tracheophyta</taxon>
        <taxon>Spermatophyta</taxon>
        <taxon>Magnoliopsida</taxon>
        <taxon>eudicotyledons</taxon>
        <taxon>Gunneridae</taxon>
        <taxon>Pentapetalae</taxon>
        <taxon>rosids</taxon>
        <taxon>fabids</taxon>
        <taxon>Fabales</taxon>
        <taxon>Fabaceae</taxon>
        <taxon>Papilionoideae</taxon>
        <taxon>50 kb inversion clade</taxon>
        <taxon>dalbergioids sensu lato</taxon>
        <taxon>Dalbergieae</taxon>
        <taxon>Pterocarpus clade</taxon>
        <taxon>Stylosanthes</taxon>
    </lineage>
</organism>
<comment type="caution">
    <text evidence="2">The sequence shown here is derived from an EMBL/GenBank/DDBJ whole genome shotgun (WGS) entry which is preliminary data.</text>
</comment>
<gene>
    <name evidence="2" type="ORF">PIB30_042513</name>
</gene>
<protein>
    <submittedName>
        <fullName evidence="2">Uncharacterized protein</fullName>
    </submittedName>
</protein>
<accession>A0ABU6SFL5</accession>
<keyword evidence="3" id="KW-1185">Reference proteome</keyword>
<feature type="compositionally biased region" description="Basic and acidic residues" evidence="1">
    <location>
        <begin position="49"/>
        <end position="62"/>
    </location>
</feature>
<dbReference type="Proteomes" id="UP001341840">
    <property type="component" value="Unassembled WGS sequence"/>
</dbReference>
<evidence type="ECO:0000313" key="3">
    <source>
        <dbReference type="Proteomes" id="UP001341840"/>
    </source>
</evidence>
<proteinExistence type="predicted"/>
<feature type="region of interest" description="Disordered" evidence="1">
    <location>
        <begin position="1"/>
        <end position="99"/>
    </location>
</feature>
<reference evidence="2 3" key="1">
    <citation type="journal article" date="2023" name="Plants (Basel)">
        <title>Bridging the Gap: Combining Genomics and Transcriptomics Approaches to Understand Stylosanthes scabra, an Orphan Legume from the Brazilian Caatinga.</title>
        <authorList>
            <person name="Ferreira-Neto J.R.C."/>
            <person name="da Silva M.D."/>
            <person name="Binneck E."/>
            <person name="de Melo N.F."/>
            <person name="da Silva R.H."/>
            <person name="de Melo A.L.T.M."/>
            <person name="Pandolfi V."/>
            <person name="Bustamante F.O."/>
            <person name="Brasileiro-Vidal A.C."/>
            <person name="Benko-Iseppon A.M."/>
        </authorList>
    </citation>
    <scope>NUCLEOTIDE SEQUENCE [LARGE SCALE GENOMIC DNA]</scope>
    <source>
        <tissue evidence="2">Leaves</tissue>
    </source>
</reference>
<evidence type="ECO:0000256" key="1">
    <source>
        <dbReference type="SAM" id="MobiDB-lite"/>
    </source>
</evidence>
<evidence type="ECO:0000313" key="2">
    <source>
        <dbReference type="EMBL" id="MED6135041.1"/>
    </source>
</evidence>
<sequence length="99" mass="11237">MEKSLNEGSKREVELQQEKQRARIRGRVLNQSSGEEQGRRSVKQGQTQHDNRTEMQRWTPEKDEVEGGSGGVEFDGGVRHCSAPPVMSRAESIEKRRMG</sequence>
<dbReference type="EMBL" id="JASCZI010060657">
    <property type="protein sequence ID" value="MED6135041.1"/>
    <property type="molecule type" value="Genomic_DNA"/>
</dbReference>
<name>A0ABU6SFL5_9FABA</name>